<feature type="region of interest" description="Disordered" evidence="1">
    <location>
        <begin position="109"/>
        <end position="155"/>
    </location>
</feature>
<sequence>MSSYPPGGDYDERLLSNAPKATKAELQEGYNVNLLASDTSETPMNARPQATVDGPASLEAASPPTKEGYTSYSVPWYRQGKWRIFMLIAAIIVIGAVVGGVVGGTVGHKSNKSASPGPSTSHLPSPSVGTSPGSANTQGVAPLPPQSSGSSSINSGVSPVATGAVGVVQLGAAPAALVG</sequence>
<evidence type="ECO:0000256" key="2">
    <source>
        <dbReference type="SAM" id="Phobius"/>
    </source>
</evidence>
<feature type="compositionally biased region" description="Polar residues" evidence="1">
    <location>
        <begin position="112"/>
        <end position="139"/>
    </location>
</feature>
<name>A0A9P6HP97_9AGAM</name>
<dbReference type="EMBL" id="WIUZ02000001">
    <property type="protein sequence ID" value="KAF9791930.1"/>
    <property type="molecule type" value="Genomic_DNA"/>
</dbReference>
<accession>A0A9P6HP97</accession>
<proteinExistence type="predicted"/>
<evidence type="ECO:0000313" key="4">
    <source>
        <dbReference type="Proteomes" id="UP000736335"/>
    </source>
</evidence>
<comment type="caution">
    <text evidence="3">The sequence shown here is derived from an EMBL/GenBank/DDBJ whole genome shotgun (WGS) entry which is preliminary data.</text>
</comment>
<dbReference type="AlphaFoldDB" id="A0A9P6HP97"/>
<gene>
    <name evidence="3" type="ORF">BJ322DRAFT_1026260</name>
</gene>
<feature type="transmembrane region" description="Helical" evidence="2">
    <location>
        <begin position="84"/>
        <end position="106"/>
    </location>
</feature>
<reference evidence="3" key="2">
    <citation type="submission" date="2020-11" db="EMBL/GenBank/DDBJ databases">
        <authorList>
            <consortium name="DOE Joint Genome Institute"/>
            <person name="Kuo A."/>
            <person name="Miyauchi S."/>
            <person name="Kiss E."/>
            <person name="Drula E."/>
            <person name="Kohler A."/>
            <person name="Sanchez-Garcia M."/>
            <person name="Andreopoulos B."/>
            <person name="Barry K.W."/>
            <person name="Bonito G."/>
            <person name="Buee M."/>
            <person name="Carver A."/>
            <person name="Chen C."/>
            <person name="Cichocki N."/>
            <person name="Clum A."/>
            <person name="Culley D."/>
            <person name="Crous P.W."/>
            <person name="Fauchery L."/>
            <person name="Girlanda M."/>
            <person name="Hayes R."/>
            <person name="Keri Z."/>
            <person name="Labutti K."/>
            <person name="Lipzen A."/>
            <person name="Lombard V."/>
            <person name="Magnuson J."/>
            <person name="Maillard F."/>
            <person name="Morin E."/>
            <person name="Murat C."/>
            <person name="Nolan M."/>
            <person name="Ohm R."/>
            <person name="Pangilinan J."/>
            <person name="Pereira M."/>
            <person name="Perotto S."/>
            <person name="Peter M."/>
            <person name="Riley R."/>
            <person name="Sitrit Y."/>
            <person name="Stielow B."/>
            <person name="Szollosi G."/>
            <person name="Zifcakova L."/>
            <person name="Stursova M."/>
            <person name="Spatafora J.W."/>
            <person name="Tedersoo L."/>
            <person name="Vaario L.-M."/>
            <person name="Yamada A."/>
            <person name="Yan M."/>
            <person name="Wang P."/>
            <person name="Xu J."/>
            <person name="Bruns T."/>
            <person name="Baldrian P."/>
            <person name="Vilgalys R."/>
            <person name="Henrissat B."/>
            <person name="Grigoriev I.V."/>
            <person name="Hibbett D."/>
            <person name="Nagy L.G."/>
            <person name="Martin F.M."/>
        </authorList>
    </citation>
    <scope>NUCLEOTIDE SEQUENCE</scope>
    <source>
        <strain evidence="3">UH-Tt-Lm1</strain>
    </source>
</reference>
<reference evidence="3" key="1">
    <citation type="journal article" date="2020" name="Nat. Commun.">
        <title>Large-scale genome sequencing of mycorrhizal fungi provides insights into the early evolution of symbiotic traits.</title>
        <authorList>
            <person name="Miyauchi S."/>
            <person name="Kiss E."/>
            <person name="Kuo A."/>
            <person name="Drula E."/>
            <person name="Kohler A."/>
            <person name="Sanchez-Garcia M."/>
            <person name="Morin E."/>
            <person name="Andreopoulos B."/>
            <person name="Barry K.W."/>
            <person name="Bonito G."/>
            <person name="Buee M."/>
            <person name="Carver A."/>
            <person name="Chen C."/>
            <person name="Cichocki N."/>
            <person name="Clum A."/>
            <person name="Culley D."/>
            <person name="Crous P.W."/>
            <person name="Fauchery L."/>
            <person name="Girlanda M."/>
            <person name="Hayes R.D."/>
            <person name="Keri Z."/>
            <person name="LaButti K."/>
            <person name="Lipzen A."/>
            <person name="Lombard V."/>
            <person name="Magnuson J."/>
            <person name="Maillard F."/>
            <person name="Murat C."/>
            <person name="Nolan M."/>
            <person name="Ohm R.A."/>
            <person name="Pangilinan J."/>
            <person name="Pereira M.F."/>
            <person name="Perotto S."/>
            <person name="Peter M."/>
            <person name="Pfister S."/>
            <person name="Riley R."/>
            <person name="Sitrit Y."/>
            <person name="Stielow J.B."/>
            <person name="Szollosi G."/>
            <person name="Zifcakova L."/>
            <person name="Stursova M."/>
            <person name="Spatafora J.W."/>
            <person name="Tedersoo L."/>
            <person name="Vaario L.M."/>
            <person name="Yamada A."/>
            <person name="Yan M."/>
            <person name="Wang P."/>
            <person name="Xu J."/>
            <person name="Bruns T."/>
            <person name="Baldrian P."/>
            <person name="Vilgalys R."/>
            <person name="Dunand C."/>
            <person name="Henrissat B."/>
            <person name="Grigoriev I.V."/>
            <person name="Hibbett D."/>
            <person name="Nagy L.G."/>
            <person name="Martin F.M."/>
        </authorList>
    </citation>
    <scope>NUCLEOTIDE SEQUENCE</scope>
    <source>
        <strain evidence="3">UH-Tt-Lm1</strain>
    </source>
</reference>
<evidence type="ECO:0000313" key="3">
    <source>
        <dbReference type="EMBL" id="KAF9791930.1"/>
    </source>
</evidence>
<dbReference type="OrthoDB" id="3268868at2759"/>
<organism evidence="3 4">
    <name type="scientific">Thelephora terrestris</name>
    <dbReference type="NCBI Taxonomy" id="56493"/>
    <lineage>
        <taxon>Eukaryota</taxon>
        <taxon>Fungi</taxon>
        <taxon>Dikarya</taxon>
        <taxon>Basidiomycota</taxon>
        <taxon>Agaricomycotina</taxon>
        <taxon>Agaricomycetes</taxon>
        <taxon>Thelephorales</taxon>
        <taxon>Thelephoraceae</taxon>
        <taxon>Thelephora</taxon>
    </lineage>
</organism>
<dbReference type="Proteomes" id="UP000736335">
    <property type="component" value="Unassembled WGS sequence"/>
</dbReference>
<keyword evidence="2" id="KW-0472">Membrane</keyword>
<evidence type="ECO:0000256" key="1">
    <source>
        <dbReference type="SAM" id="MobiDB-lite"/>
    </source>
</evidence>
<keyword evidence="2" id="KW-1133">Transmembrane helix</keyword>
<keyword evidence="2" id="KW-0812">Transmembrane</keyword>
<feature type="region of interest" description="Disordered" evidence="1">
    <location>
        <begin position="38"/>
        <end position="70"/>
    </location>
</feature>
<protein>
    <submittedName>
        <fullName evidence="3">Uncharacterized protein</fullName>
    </submittedName>
</protein>
<keyword evidence="4" id="KW-1185">Reference proteome</keyword>